<dbReference type="GO" id="GO:0003676">
    <property type="term" value="F:nucleic acid binding"/>
    <property type="evidence" value="ECO:0007669"/>
    <property type="project" value="InterPro"/>
</dbReference>
<dbReference type="Gene3D" id="3.30.420.10">
    <property type="entry name" value="Ribonuclease H-like superfamily/Ribonuclease H"/>
    <property type="match status" value="1"/>
</dbReference>
<dbReference type="InterPro" id="IPR012337">
    <property type="entry name" value="RNaseH-like_sf"/>
</dbReference>
<protein>
    <submittedName>
        <fullName evidence="1">KRAB-A domain-containing protein 2-like</fullName>
    </submittedName>
</protein>
<sequence length="97" mass="11376">MTTTYHPQANGQPKVSNWEVKQIVEKTVNPSRKDWSTRLDDALWVYRTSHKTSLEKLTSANQIRGKKEAYWAIKELHLDPHLSMEACLLQLHELEEF</sequence>
<accession>A0A5B6W857</accession>
<dbReference type="Proteomes" id="UP000325315">
    <property type="component" value="Unassembled WGS sequence"/>
</dbReference>
<evidence type="ECO:0000313" key="1">
    <source>
        <dbReference type="EMBL" id="KAA3477586.1"/>
    </source>
</evidence>
<reference evidence="2" key="1">
    <citation type="journal article" date="2019" name="Plant Biotechnol. J.">
        <title>Genome sequencing of the Australian wild diploid species Gossypium australe highlights disease resistance and delayed gland morphogenesis.</title>
        <authorList>
            <person name="Cai Y."/>
            <person name="Cai X."/>
            <person name="Wang Q."/>
            <person name="Wang P."/>
            <person name="Zhang Y."/>
            <person name="Cai C."/>
            <person name="Xu Y."/>
            <person name="Wang K."/>
            <person name="Zhou Z."/>
            <person name="Wang C."/>
            <person name="Geng S."/>
            <person name="Li B."/>
            <person name="Dong Q."/>
            <person name="Hou Y."/>
            <person name="Wang H."/>
            <person name="Ai P."/>
            <person name="Liu Z."/>
            <person name="Yi F."/>
            <person name="Sun M."/>
            <person name="An G."/>
            <person name="Cheng J."/>
            <person name="Zhang Y."/>
            <person name="Shi Q."/>
            <person name="Xie Y."/>
            <person name="Shi X."/>
            <person name="Chang Y."/>
            <person name="Huang F."/>
            <person name="Chen Y."/>
            <person name="Hong S."/>
            <person name="Mi L."/>
            <person name="Sun Q."/>
            <person name="Zhang L."/>
            <person name="Zhou B."/>
            <person name="Peng R."/>
            <person name="Zhang X."/>
            <person name="Liu F."/>
        </authorList>
    </citation>
    <scope>NUCLEOTIDE SEQUENCE [LARGE SCALE GENOMIC DNA]</scope>
    <source>
        <strain evidence="2">cv. PA1801</strain>
    </source>
</reference>
<dbReference type="OrthoDB" id="1001372at2759"/>
<dbReference type="SUPFAM" id="SSF53098">
    <property type="entry name" value="Ribonuclease H-like"/>
    <property type="match status" value="1"/>
</dbReference>
<keyword evidence="2" id="KW-1185">Reference proteome</keyword>
<dbReference type="EMBL" id="SMMG02000004">
    <property type="protein sequence ID" value="KAA3477586.1"/>
    <property type="molecule type" value="Genomic_DNA"/>
</dbReference>
<gene>
    <name evidence="1" type="ORF">EPI10_011465</name>
</gene>
<name>A0A5B6W857_9ROSI</name>
<proteinExistence type="predicted"/>
<dbReference type="AlphaFoldDB" id="A0A5B6W857"/>
<comment type="caution">
    <text evidence="1">The sequence shown here is derived from an EMBL/GenBank/DDBJ whole genome shotgun (WGS) entry which is preliminary data.</text>
</comment>
<dbReference type="InterPro" id="IPR036397">
    <property type="entry name" value="RNaseH_sf"/>
</dbReference>
<organism evidence="1 2">
    <name type="scientific">Gossypium australe</name>
    <dbReference type="NCBI Taxonomy" id="47621"/>
    <lineage>
        <taxon>Eukaryota</taxon>
        <taxon>Viridiplantae</taxon>
        <taxon>Streptophyta</taxon>
        <taxon>Embryophyta</taxon>
        <taxon>Tracheophyta</taxon>
        <taxon>Spermatophyta</taxon>
        <taxon>Magnoliopsida</taxon>
        <taxon>eudicotyledons</taxon>
        <taxon>Gunneridae</taxon>
        <taxon>Pentapetalae</taxon>
        <taxon>rosids</taxon>
        <taxon>malvids</taxon>
        <taxon>Malvales</taxon>
        <taxon>Malvaceae</taxon>
        <taxon>Malvoideae</taxon>
        <taxon>Gossypium</taxon>
    </lineage>
</organism>
<evidence type="ECO:0000313" key="2">
    <source>
        <dbReference type="Proteomes" id="UP000325315"/>
    </source>
</evidence>